<evidence type="ECO:0000313" key="5">
    <source>
        <dbReference type="Proteomes" id="UP000422569"/>
    </source>
</evidence>
<dbReference type="InterPro" id="IPR010982">
    <property type="entry name" value="Lambda_DNA-bd_dom_sf"/>
</dbReference>
<dbReference type="Proteomes" id="UP000422569">
    <property type="component" value="Chromosome"/>
</dbReference>
<sequence length="134" mass="15018">MNLRDVLALNLRKLRRARGWSQEELAHRADTDRTYISAIERRLYAASIDVLARLAAALELEAAELLRAPIVRKRVVSEDAHDGKALQEVRKDRPASEGDINARAKKARRRNESAAEAKRSAGLKKSNKAKPEPT</sequence>
<dbReference type="InterPro" id="IPR001387">
    <property type="entry name" value="Cro/C1-type_HTH"/>
</dbReference>
<organism evidence="4 5">
    <name type="scientific">Methylocystis parvus</name>
    <dbReference type="NCBI Taxonomy" id="134"/>
    <lineage>
        <taxon>Bacteria</taxon>
        <taxon>Pseudomonadati</taxon>
        <taxon>Pseudomonadota</taxon>
        <taxon>Alphaproteobacteria</taxon>
        <taxon>Hyphomicrobiales</taxon>
        <taxon>Methylocystaceae</taxon>
        <taxon>Methylocystis</taxon>
    </lineage>
</organism>
<feature type="region of interest" description="Disordered" evidence="2">
    <location>
        <begin position="76"/>
        <end position="134"/>
    </location>
</feature>
<dbReference type="GO" id="GO:0005829">
    <property type="term" value="C:cytosol"/>
    <property type="evidence" value="ECO:0007669"/>
    <property type="project" value="TreeGrafter"/>
</dbReference>
<keyword evidence="5" id="KW-1185">Reference proteome</keyword>
<dbReference type="GO" id="GO:0003700">
    <property type="term" value="F:DNA-binding transcription factor activity"/>
    <property type="evidence" value="ECO:0007669"/>
    <property type="project" value="TreeGrafter"/>
</dbReference>
<feature type="domain" description="HTH cro/C1-type" evidence="3">
    <location>
        <begin position="11"/>
        <end position="65"/>
    </location>
</feature>
<evidence type="ECO:0000259" key="3">
    <source>
        <dbReference type="PROSITE" id="PS50943"/>
    </source>
</evidence>
<protein>
    <submittedName>
        <fullName evidence="4">Helix-turn-helix transcriptional regulator</fullName>
    </submittedName>
</protein>
<dbReference type="KEGG" id="mpar:F7D14_07115"/>
<accession>A0A6B8M4L5</accession>
<dbReference type="PROSITE" id="PS50943">
    <property type="entry name" value="HTH_CROC1"/>
    <property type="match status" value="1"/>
</dbReference>
<name>A0A6B8M4L5_9HYPH</name>
<dbReference type="SUPFAM" id="SSF47413">
    <property type="entry name" value="lambda repressor-like DNA-binding domains"/>
    <property type="match status" value="1"/>
</dbReference>
<dbReference type="SMART" id="SM00530">
    <property type="entry name" value="HTH_XRE"/>
    <property type="match status" value="1"/>
</dbReference>
<reference evidence="4 5" key="1">
    <citation type="submission" date="2019-09" db="EMBL/GenBank/DDBJ databases">
        <title>Isolation and complete genome sequencing of Methylocystis species.</title>
        <authorList>
            <person name="Rumah B.L."/>
            <person name="Stead C.E."/>
            <person name="Stevens B.C."/>
            <person name="Minton N.P."/>
            <person name="Grosse-Honebrink A."/>
            <person name="Zhang Y."/>
        </authorList>
    </citation>
    <scope>NUCLEOTIDE SEQUENCE [LARGE SCALE GENOMIC DNA]</scope>
    <source>
        <strain evidence="4 5">BRCS2</strain>
    </source>
</reference>
<evidence type="ECO:0000256" key="1">
    <source>
        <dbReference type="ARBA" id="ARBA00023125"/>
    </source>
</evidence>
<dbReference type="AlphaFoldDB" id="A0A6B8M4L5"/>
<dbReference type="EMBL" id="CP044331">
    <property type="protein sequence ID" value="QGM97265.1"/>
    <property type="molecule type" value="Genomic_DNA"/>
</dbReference>
<dbReference type="PANTHER" id="PTHR46797:SF1">
    <property type="entry name" value="METHYLPHOSPHONATE SYNTHASE"/>
    <property type="match status" value="1"/>
</dbReference>
<evidence type="ECO:0000256" key="2">
    <source>
        <dbReference type="SAM" id="MobiDB-lite"/>
    </source>
</evidence>
<dbReference type="Pfam" id="PF01381">
    <property type="entry name" value="HTH_3"/>
    <property type="match status" value="1"/>
</dbReference>
<dbReference type="GO" id="GO:0003677">
    <property type="term" value="F:DNA binding"/>
    <property type="evidence" value="ECO:0007669"/>
    <property type="project" value="UniProtKB-KW"/>
</dbReference>
<dbReference type="Gene3D" id="1.10.260.40">
    <property type="entry name" value="lambda repressor-like DNA-binding domains"/>
    <property type="match status" value="1"/>
</dbReference>
<feature type="compositionally biased region" description="Basic and acidic residues" evidence="2">
    <location>
        <begin position="76"/>
        <end position="102"/>
    </location>
</feature>
<keyword evidence="1" id="KW-0238">DNA-binding</keyword>
<evidence type="ECO:0000313" key="4">
    <source>
        <dbReference type="EMBL" id="QGM97265.1"/>
    </source>
</evidence>
<dbReference type="RefSeq" id="WP_016919713.1">
    <property type="nucleotide sequence ID" value="NZ_CP044331.1"/>
</dbReference>
<dbReference type="InterPro" id="IPR050807">
    <property type="entry name" value="TransReg_Diox_bact_type"/>
</dbReference>
<dbReference type="PANTHER" id="PTHR46797">
    <property type="entry name" value="HTH-TYPE TRANSCRIPTIONAL REGULATOR"/>
    <property type="match status" value="1"/>
</dbReference>
<proteinExistence type="predicted"/>
<gene>
    <name evidence="4" type="ORF">F7D14_07115</name>
</gene>
<dbReference type="CDD" id="cd00093">
    <property type="entry name" value="HTH_XRE"/>
    <property type="match status" value="1"/>
</dbReference>
<feature type="compositionally biased region" description="Basic and acidic residues" evidence="2">
    <location>
        <begin position="110"/>
        <end position="119"/>
    </location>
</feature>